<dbReference type="InterPro" id="IPR016181">
    <property type="entry name" value="Acyl_CoA_acyltransferase"/>
</dbReference>
<proteinExistence type="predicted"/>
<dbReference type="Pfam" id="PF18713">
    <property type="entry name" value="DUF5645"/>
    <property type="match status" value="1"/>
</dbReference>
<organism evidence="2 3">
    <name type="scientific">Ceutorhynchus assimilis</name>
    <name type="common">cabbage seed weevil</name>
    <dbReference type="NCBI Taxonomy" id="467358"/>
    <lineage>
        <taxon>Eukaryota</taxon>
        <taxon>Metazoa</taxon>
        <taxon>Ecdysozoa</taxon>
        <taxon>Arthropoda</taxon>
        <taxon>Hexapoda</taxon>
        <taxon>Insecta</taxon>
        <taxon>Pterygota</taxon>
        <taxon>Neoptera</taxon>
        <taxon>Endopterygota</taxon>
        <taxon>Coleoptera</taxon>
        <taxon>Polyphaga</taxon>
        <taxon>Cucujiformia</taxon>
        <taxon>Curculionidae</taxon>
        <taxon>Ceutorhynchinae</taxon>
        <taxon>Ceutorhynchus</taxon>
    </lineage>
</organism>
<dbReference type="InterPro" id="IPR013653">
    <property type="entry name" value="GCN5-like_dom"/>
</dbReference>
<feature type="domain" description="N-acetyltransferase" evidence="1">
    <location>
        <begin position="163"/>
        <end position="293"/>
    </location>
</feature>
<dbReference type="InterPro" id="IPR053225">
    <property type="entry name" value="Acyl-CoA_N-acyltransferase"/>
</dbReference>
<dbReference type="AlphaFoldDB" id="A0A9N9QMG6"/>
<accession>A0A9N9QMG6</accession>
<dbReference type="PROSITE" id="PS51186">
    <property type="entry name" value="GNAT"/>
    <property type="match status" value="1"/>
</dbReference>
<dbReference type="Gene3D" id="3.40.630.30">
    <property type="match status" value="2"/>
</dbReference>
<dbReference type="SUPFAM" id="SSF55729">
    <property type="entry name" value="Acyl-CoA N-acyltransferases (Nat)"/>
    <property type="match status" value="1"/>
</dbReference>
<dbReference type="GO" id="GO:0016747">
    <property type="term" value="F:acyltransferase activity, transferring groups other than amino-acyl groups"/>
    <property type="evidence" value="ECO:0007669"/>
    <property type="project" value="InterPro"/>
</dbReference>
<evidence type="ECO:0000259" key="1">
    <source>
        <dbReference type="PROSITE" id="PS51186"/>
    </source>
</evidence>
<keyword evidence="3" id="KW-1185">Reference proteome</keyword>
<dbReference type="EMBL" id="OU892290">
    <property type="protein sequence ID" value="CAG9763759.1"/>
    <property type="molecule type" value="Genomic_DNA"/>
</dbReference>
<dbReference type="OrthoDB" id="61870at2759"/>
<protein>
    <recommendedName>
        <fullName evidence="1">N-acetyltransferase domain-containing protein</fullName>
    </recommendedName>
</protein>
<evidence type="ECO:0000313" key="2">
    <source>
        <dbReference type="EMBL" id="CAG9763759.1"/>
    </source>
</evidence>
<name>A0A9N9QMG6_9CUCU</name>
<reference evidence="2" key="1">
    <citation type="submission" date="2022-01" db="EMBL/GenBank/DDBJ databases">
        <authorList>
            <person name="King R."/>
        </authorList>
    </citation>
    <scope>NUCLEOTIDE SEQUENCE</scope>
</reference>
<dbReference type="Proteomes" id="UP001152799">
    <property type="component" value="Chromosome 14"/>
</dbReference>
<dbReference type="PANTHER" id="PTHR20958:SF6">
    <property type="entry name" value="GLYCINE N-ACYLTRANSFERASE-LIKE PROTEIN"/>
    <property type="match status" value="1"/>
</dbReference>
<dbReference type="InterPro" id="IPR000182">
    <property type="entry name" value="GNAT_dom"/>
</dbReference>
<evidence type="ECO:0000313" key="3">
    <source>
        <dbReference type="Proteomes" id="UP001152799"/>
    </source>
</evidence>
<dbReference type="PANTHER" id="PTHR20958">
    <property type="entry name" value="GLYCINE N-ACYLTRANSFERASE-LIKE PROTEIN"/>
    <property type="match status" value="1"/>
</dbReference>
<dbReference type="Pfam" id="PF08445">
    <property type="entry name" value="FR47"/>
    <property type="match status" value="1"/>
</dbReference>
<dbReference type="InterPro" id="IPR041506">
    <property type="entry name" value="DUF5645"/>
</dbReference>
<sequence length="293" mass="33784">MKDILVELSDADMEKLAKIYENHKTELPHLYSFFCNCLKAKKIGMTDFVRVYTLDDDSWQVDGTFIASMPNHGHDIVLHSLDSTGKNLMEALTKTNRFKYLEDPARNFTLFYAVHENFYPKIRQLLAEQKHKLHEDEFFDETLSLWVLEKEKAPKIPLDNQDVYVKHLQPQDLRIINENWKIRYPESEQKFLDFIKLSPSPGSGVYLKSNNQLVSWVVSSCFGQMTALQTLKQHKKKGYGSLVVKHMANSLAEAGFDCCGSVHLGNAASEGLITKLGFRKLFKCQYIAVYNKY</sequence>
<gene>
    <name evidence="2" type="ORF">CEUTPL_LOCUS4415</name>
</gene>